<feature type="region of interest" description="Disordered" evidence="3">
    <location>
        <begin position="32"/>
        <end position="57"/>
    </location>
</feature>
<organism evidence="4 5">
    <name type="scientific">Nocardioides agariphilus</name>
    <dbReference type="NCBI Taxonomy" id="433664"/>
    <lineage>
        <taxon>Bacteria</taxon>
        <taxon>Bacillati</taxon>
        <taxon>Actinomycetota</taxon>
        <taxon>Actinomycetes</taxon>
        <taxon>Propionibacteriales</taxon>
        <taxon>Nocardioidaceae</taxon>
        <taxon>Nocardioides</taxon>
    </lineage>
</organism>
<evidence type="ECO:0000313" key="4">
    <source>
        <dbReference type="EMBL" id="MBF4767219.1"/>
    </source>
</evidence>
<comment type="similarity">
    <text evidence="1">Belongs to the UPF0749 family.</text>
</comment>
<dbReference type="GO" id="GO:0005886">
    <property type="term" value="C:plasma membrane"/>
    <property type="evidence" value="ECO:0007669"/>
    <property type="project" value="TreeGrafter"/>
</dbReference>
<evidence type="ECO:0000256" key="2">
    <source>
        <dbReference type="SAM" id="Coils"/>
    </source>
</evidence>
<dbReference type="AlphaFoldDB" id="A0A930YLM4"/>
<proteinExistence type="inferred from homology"/>
<dbReference type="InterPro" id="IPR010273">
    <property type="entry name" value="DUF881"/>
</dbReference>
<evidence type="ECO:0000313" key="5">
    <source>
        <dbReference type="Proteomes" id="UP000660668"/>
    </source>
</evidence>
<protein>
    <submittedName>
        <fullName evidence="4">DUF881 domain-containing protein</fullName>
    </submittedName>
</protein>
<dbReference type="Proteomes" id="UP000660668">
    <property type="component" value="Unassembled WGS sequence"/>
</dbReference>
<dbReference type="Gene3D" id="3.30.70.1880">
    <property type="entry name" value="Protein of unknown function DUF881"/>
    <property type="match status" value="1"/>
</dbReference>
<gene>
    <name evidence="4" type="ORF">ISU10_05510</name>
</gene>
<feature type="compositionally biased region" description="Low complexity" evidence="3">
    <location>
        <begin position="43"/>
        <end position="57"/>
    </location>
</feature>
<evidence type="ECO:0000256" key="1">
    <source>
        <dbReference type="ARBA" id="ARBA00009108"/>
    </source>
</evidence>
<keyword evidence="5" id="KW-1185">Reference proteome</keyword>
<sequence length="298" mass="31777">MPESATRLPDQVVMPLLDRIVRESLDEDYQVVAARKSRERPRSSAAQRPPSPGSGRPRQVAAAVMAVFGVLVAIAAIQTSRNAPEANASMASLVEQAQERREGLADLQAELDKLRTSTNALRGDVAQAQADEQAQAARITRLEARTGVGAVRGPGLRISVDDAPDGDVSQQVRDSDLATLVDGLWDAGAEAISVNGKRLTNLTAFDNVGPAIHIAGTPLVRPYTILVIGNPDTLQADLLDTTMGQRWFTLVQSLGFDYAVKPADSLSLPAARPHRLRVVRPFEQTPERPGQDAGAGGS</sequence>
<dbReference type="PANTHER" id="PTHR37313:SF1">
    <property type="entry name" value="UPF0749 PROTEIN RV1823"/>
    <property type="match status" value="1"/>
</dbReference>
<dbReference type="EMBL" id="JADKPO010000005">
    <property type="protein sequence ID" value="MBF4767219.1"/>
    <property type="molecule type" value="Genomic_DNA"/>
</dbReference>
<dbReference type="RefSeq" id="WP_194695369.1">
    <property type="nucleotide sequence ID" value="NZ_JADKPO010000005.1"/>
</dbReference>
<reference evidence="4" key="1">
    <citation type="submission" date="2020-11" db="EMBL/GenBank/DDBJ databases">
        <title>Nocardioides cynanchi sp. nov., isolated from soil of rhizosphere of Cynanchum wilfordii.</title>
        <authorList>
            <person name="Lee J.-S."/>
            <person name="Suh M.K."/>
            <person name="Kim J.-S."/>
        </authorList>
    </citation>
    <scope>NUCLEOTIDE SEQUENCE</scope>
    <source>
        <strain evidence="4">KCTC 19276</strain>
    </source>
</reference>
<name>A0A930YLM4_9ACTN</name>
<accession>A0A930YLM4</accession>
<keyword evidence="2" id="KW-0175">Coiled coil</keyword>
<dbReference type="Pfam" id="PF05949">
    <property type="entry name" value="DUF881"/>
    <property type="match status" value="1"/>
</dbReference>
<evidence type="ECO:0000256" key="3">
    <source>
        <dbReference type="SAM" id="MobiDB-lite"/>
    </source>
</evidence>
<feature type="coiled-coil region" evidence="2">
    <location>
        <begin position="90"/>
        <end position="145"/>
    </location>
</feature>
<comment type="caution">
    <text evidence="4">The sequence shown here is derived from an EMBL/GenBank/DDBJ whole genome shotgun (WGS) entry which is preliminary data.</text>
</comment>
<dbReference type="PANTHER" id="PTHR37313">
    <property type="entry name" value="UPF0749 PROTEIN RV1825"/>
    <property type="match status" value="1"/>
</dbReference>